<feature type="non-terminal residue" evidence="1">
    <location>
        <position position="1"/>
    </location>
</feature>
<comment type="caution">
    <text evidence="1">The sequence shown here is derived from an EMBL/GenBank/DDBJ whole genome shotgun (WGS) entry which is preliminary data.</text>
</comment>
<accession>A0A8J2PGJ9</accession>
<keyword evidence="2" id="KW-1185">Reference proteome</keyword>
<name>A0A8J2PGJ9_9HEXA</name>
<dbReference type="EMBL" id="CAJVCH010526655">
    <property type="protein sequence ID" value="CAG7822538.1"/>
    <property type="molecule type" value="Genomic_DNA"/>
</dbReference>
<sequence>EFQTRSWGGDTFDFVRLN</sequence>
<dbReference type="AlphaFoldDB" id="A0A8J2PGJ9"/>
<evidence type="ECO:0000313" key="1">
    <source>
        <dbReference type="EMBL" id="CAG7822538.1"/>
    </source>
</evidence>
<gene>
    <name evidence="1" type="ORF">AFUS01_LOCUS32804</name>
</gene>
<evidence type="ECO:0000313" key="2">
    <source>
        <dbReference type="Proteomes" id="UP000708208"/>
    </source>
</evidence>
<dbReference type="Proteomes" id="UP000708208">
    <property type="component" value="Unassembled WGS sequence"/>
</dbReference>
<reference evidence="1" key="1">
    <citation type="submission" date="2021-06" db="EMBL/GenBank/DDBJ databases">
        <authorList>
            <person name="Hodson N. C."/>
            <person name="Mongue J. A."/>
            <person name="Jaron S. K."/>
        </authorList>
    </citation>
    <scope>NUCLEOTIDE SEQUENCE</scope>
</reference>
<organism evidence="1 2">
    <name type="scientific">Allacma fusca</name>
    <dbReference type="NCBI Taxonomy" id="39272"/>
    <lineage>
        <taxon>Eukaryota</taxon>
        <taxon>Metazoa</taxon>
        <taxon>Ecdysozoa</taxon>
        <taxon>Arthropoda</taxon>
        <taxon>Hexapoda</taxon>
        <taxon>Collembola</taxon>
        <taxon>Symphypleona</taxon>
        <taxon>Sminthuridae</taxon>
        <taxon>Allacma</taxon>
    </lineage>
</organism>
<protein>
    <submittedName>
        <fullName evidence="1">Uncharacterized protein</fullName>
    </submittedName>
</protein>
<proteinExistence type="predicted"/>